<keyword evidence="5 8" id="KW-0418">Kinase</keyword>
<accession>A0AA37TKP9</accession>
<dbReference type="Proteomes" id="UP001157439">
    <property type="component" value="Unassembled WGS sequence"/>
</dbReference>
<keyword evidence="2 8" id="KW-0808">Transferase</keyword>
<dbReference type="Gene3D" id="1.20.58.310">
    <property type="entry name" value="Polyphosphate kinase N-terminal domain"/>
    <property type="match status" value="1"/>
</dbReference>
<comment type="caution">
    <text evidence="14">The sequence shown here is derived from an EMBL/GenBank/DDBJ whole genome shotgun (WGS) entry which is preliminary data.</text>
</comment>
<dbReference type="SUPFAM" id="SSF140356">
    <property type="entry name" value="PPK N-terminal domain-like"/>
    <property type="match status" value="1"/>
</dbReference>
<sequence>MQSFVPHSTKTTTQLVEKEISWLSFNERVLQEAADPSVPVIERVRFLGIFSNNLDEFFRVRVANVHRKVLIEQERGVDLGAAALLERIQQKVLLLQQEFDDIYAICLRDLARRNIFLINENQMSENQAAWAQQYFKDKIKRHITPIVLDGVPNLTDVISDGLTYLMVALHKNDTVQYALIEVPSHRLPRFLQLPPEKSKKRKSLILLDNVIRYCIEELFKGFFEFDFIECHSMKLTRDAEFDLSEDLELSFTEKMSHGLKQRLTAAPVRFVYDREMPSHCLQRLIDQLGIKQSSSLIPGGRYHNFRDFISFPNPSRKYLEHPKLPAIKTKQFESFNTVFDAISHKDVLLYYPYHRFSYLTEFLRQAAFDPAVSKISINLYRVAKNSRVIASLIDAAQNGKQVQVVVELKARFDEEANIDWSKRLSEHGIHVSFGISSLKVHAKLCLIERQEASGLCRYAHVGTGNFHEKTAKIYTDLALFTKDKRITQEVSQVFEFISKPYQDQHFEHLLVSPNKAKTRLLQLIDDEIEQAKLSKRAEIIFKINNLVDKEVIEKLYQASSAGVSIRLIIRGMCGLKPGLTGLSDNIRAISIVDRFLEHPRVLYFYGKGEKKVYITSADLMRRNLEMRVEVGCPVYDHDLKQIILDTLTLHWQDTTKARAIDATQANSYMARGNRRKMRSQTEIYEYLLAREQTNGR</sequence>
<evidence type="ECO:0000256" key="2">
    <source>
        <dbReference type="ARBA" id="ARBA00022679"/>
    </source>
</evidence>
<keyword evidence="4 8" id="KW-0547">Nucleotide-binding</keyword>
<evidence type="ECO:0000259" key="11">
    <source>
        <dbReference type="Pfam" id="PF13089"/>
    </source>
</evidence>
<evidence type="ECO:0000256" key="7">
    <source>
        <dbReference type="ARBA" id="ARBA00022842"/>
    </source>
</evidence>
<organism evidence="14 15">
    <name type="scientific">Paraferrimonas haliotis</name>
    <dbReference type="NCBI Taxonomy" id="2013866"/>
    <lineage>
        <taxon>Bacteria</taxon>
        <taxon>Pseudomonadati</taxon>
        <taxon>Pseudomonadota</taxon>
        <taxon>Gammaproteobacteria</taxon>
        <taxon>Alteromonadales</taxon>
        <taxon>Ferrimonadaceae</taxon>
        <taxon>Paraferrimonas</taxon>
    </lineage>
</organism>
<dbReference type="Pfam" id="PF13089">
    <property type="entry name" value="PP_kinase_N"/>
    <property type="match status" value="1"/>
</dbReference>
<dbReference type="Pfam" id="PF02503">
    <property type="entry name" value="PP_kinase"/>
    <property type="match status" value="1"/>
</dbReference>
<dbReference type="PANTHER" id="PTHR30218">
    <property type="entry name" value="POLYPHOSPHATE KINASE"/>
    <property type="match status" value="1"/>
</dbReference>
<evidence type="ECO:0000256" key="1">
    <source>
        <dbReference type="ARBA" id="ARBA00022553"/>
    </source>
</evidence>
<feature type="active site" description="Phosphohistidine intermediate" evidence="8">
    <location>
        <position position="441"/>
    </location>
</feature>
<evidence type="ECO:0000256" key="9">
    <source>
        <dbReference type="RuleBase" id="RU003800"/>
    </source>
</evidence>
<keyword evidence="6 8" id="KW-0067">ATP-binding</keyword>
<protein>
    <recommendedName>
        <fullName evidence="8 9">Polyphosphate kinase</fullName>
        <ecNumber evidence="8 9">2.7.4.1</ecNumber>
    </recommendedName>
    <alternativeName>
        <fullName evidence="8">ATP-polyphosphate phosphotransferase</fullName>
    </alternativeName>
    <alternativeName>
        <fullName evidence="8">Polyphosphoric acid kinase</fullName>
    </alternativeName>
</protein>
<comment type="PTM">
    <text evidence="8 9">An intermediate of this reaction is the autophosphorylated ppk in which a phosphate is covalently linked to a histidine residue through a N-P bond.</text>
</comment>
<evidence type="ECO:0000256" key="8">
    <source>
        <dbReference type="HAMAP-Rule" id="MF_00347"/>
    </source>
</evidence>
<dbReference type="InterPro" id="IPR024953">
    <property type="entry name" value="PP_kinase_middle"/>
</dbReference>
<dbReference type="Pfam" id="PF17941">
    <property type="entry name" value="PP_kinase_C_1"/>
    <property type="match status" value="1"/>
</dbReference>
<comment type="catalytic activity">
    <reaction evidence="8 9">
        <text>[phosphate](n) + ATP = [phosphate](n+1) + ADP</text>
        <dbReference type="Rhea" id="RHEA:19573"/>
        <dbReference type="Rhea" id="RHEA-COMP:9859"/>
        <dbReference type="Rhea" id="RHEA-COMP:14280"/>
        <dbReference type="ChEBI" id="CHEBI:16838"/>
        <dbReference type="ChEBI" id="CHEBI:30616"/>
        <dbReference type="ChEBI" id="CHEBI:456216"/>
        <dbReference type="EC" id="2.7.4.1"/>
    </reaction>
</comment>
<dbReference type="CDD" id="cd09164">
    <property type="entry name" value="PLDc_EcPPK1_C1_like"/>
    <property type="match status" value="1"/>
</dbReference>
<feature type="domain" description="Polyphosphate kinase N-terminal" evidence="11">
    <location>
        <begin position="16"/>
        <end position="117"/>
    </location>
</feature>
<dbReference type="GO" id="GO:0008976">
    <property type="term" value="F:polyphosphate kinase activity"/>
    <property type="evidence" value="ECO:0007669"/>
    <property type="project" value="UniProtKB-UniRule"/>
</dbReference>
<reference evidence="14 15" key="1">
    <citation type="journal article" date="2014" name="Int. J. Syst. Evol. Microbiol.">
        <title>Complete genome sequence of Corynebacterium casei LMG S-19264T (=DSM 44701T), isolated from a smear-ripened cheese.</title>
        <authorList>
            <consortium name="US DOE Joint Genome Institute (JGI-PGF)"/>
            <person name="Walter F."/>
            <person name="Albersmeier A."/>
            <person name="Kalinowski J."/>
            <person name="Ruckert C."/>
        </authorList>
    </citation>
    <scope>NUCLEOTIDE SEQUENCE [LARGE SCALE GENOMIC DNA]</scope>
    <source>
        <strain evidence="14 15">NBRC 112785</strain>
    </source>
</reference>
<evidence type="ECO:0000256" key="4">
    <source>
        <dbReference type="ARBA" id="ARBA00022741"/>
    </source>
</evidence>
<keyword evidence="3 8" id="KW-0479">Metal-binding</keyword>
<feature type="domain" description="Polyphosphate kinase C-terminal" evidence="13">
    <location>
        <begin position="338"/>
        <end position="502"/>
    </location>
</feature>
<dbReference type="InterPro" id="IPR025198">
    <property type="entry name" value="PPK_N_dom"/>
</dbReference>
<evidence type="ECO:0000256" key="6">
    <source>
        <dbReference type="ARBA" id="ARBA00022840"/>
    </source>
</evidence>
<feature type="binding site" evidence="8">
    <location>
        <position position="570"/>
    </location>
    <ligand>
        <name>ATP</name>
        <dbReference type="ChEBI" id="CHEBI:30616"/>
    </ligand>
</feature>
<dbReference type="SUPFAM" id="SSF143724">
    <property type="entry name" value="PHP14-like"/>
    <property type="match status" value="1"/>
</dbReference>
<keyword evidence="7 8" id="KW-0460">Magnesium</keyword>
<dbReference type="InterPro" id="IPR036830">
    <property type="entry name" value="PP_kinase_middle_dom_sf"/>
</dbReference>
<evidence type="ECO:0000259" key="13">
    <source>
        <dbReference type="Pfam" id="PF17941"/>
    </source>
</evidence>
<dbReference type="GO" id="GO:0046872">
    <property type="term" value="F:metal ion binding"/>
    <property type="evidence" value="ECO:0007669"/>
    <property type="project" value="UniProtKB-KW"/>
</dbReference>
<dbReference type="InterPro" id="IPR003414">
    <property type="entry name" value="PP_kinase"/>
</dbReference>
<dbReference type="GO" id="GO:0005524">
    <property type="term" value="F:ATP binding"/>
    <property type="evidence" value="ECO:0007669"/>
    <property type="project" value="UniProtKB-KW"/>
</dbReference>
<dbReference type="Gene3D" id="3.30.870.10">
    <property type="entry name" value="Endonuclease Chain A"/>
    <property type="match status" value="2"/>
</dbReference>
<dbReference type="PANTHER" id="PTHR30218:SF0">
    <property type="entry name" value="POLYPHOSPHATE KINASE"/>
    <property type="match status" value="1"/>
</dbReference>
<comment type="cofactor">
    <cofactor evidence="8">
        <name>Mg(2+)</name>
        <dbReference type="ChEBI" id="CHEBI:18420"/>
    </cofactor>
</comment>
<dbReference type="InterPro" id="IPR036832">
    <property type="entry name" value="PPK_N_dom_sf"/>
</dbReference>
<feature type="binding site" evidence="8">
    <location>
        <position position="53"/>
    </location>
    <ligand>
        <name>ATP</name>
        <dbReference type="ChEBI" id="CHEBI:30616"/>
    </ligand>
</feature>
<evidence type="ECO:0000313" key="15">
    <source>
        <dbReference type="Proteomes" id="UP001157439"/>
    </source>
</evidence>
<gene>
    <name evidence="8 14" type="primary">ppk</name>
    <name evidence="14" type="ORF">GCM10007894_09260</name>
</gene>
<dbReference type="NCBIfam" id="NF003917">
    <property type="entry name" value="PRK05443.1-1"/>
    <property type="match status" value="1"/>
</dbReference>
<dbReference type="RefSeq" id="WP_095497471.1">
    <property type="nucleotide sequence ID" value="NZ_BSPO01000002.1"/>
</dbReference>
<feature type="binding site" evidence="8">
    <location>
        <position position="474"/>
    </location>
    <ligand>
        <name>ATP</name>
        <dbReference type="ChEBI" id="CHEBI:30616"/>
    </ligand>
</feature>
<dbReference type="AlphaFoldDB" id="A0AA37TKP9"/>
<dbReference type="FunFam" id="3.30.870.10:FF:000001">
    <property type="entry name" value="Polyphosphate kinase"/>
    <property type="match status" value="1"/>
</dbReference>
<keyword evidence="1 8" id="KW-0597">Phosphoprotein</keyword>
<dbReference type="Pfam" id="PF13090">
    <property type="entry name" value="PP_kinase_C"/>
    <property type="match status" value="1"/>
</dbReference>
<evidence type="ECO:0000259" key="10">
    <source>
        <dbReference type="Pfam" id="PF02503"/>
    </source>
</evidence>
<dbReference type="GO" id="GO:0009358">
    <property type="term" value="C:polyphosphate kinase complex"/>
    <property type="evidence" value="ECO:0007669"/>
    <property type="project" value="InterPro"/>
</dbReference>
<dbReference type="PIRSF" id="PIRSF015589">
    <property type="entry name" value="PP_kinase"/>
    <property type="match status" value="1"/>
</dbReference>
<proteinExistence type="inferred from homology"/>
<feature type="domain" description="Polyphosphate kinase middle" evidence="10">
    <location>
        <begin position="127"/>
        <end position="311"/>
    </location>
</feature>
<evidence type="ECO:0000313" key="14">
    <source>
        <dbReference type="EMBL" id="GLS82949.1"/>
    </source>
</evidence>
<comment type="similarity">
    <text evidence="8 9">Belongs to the polyphosphate kinase 1 (PPK1) family.</text>
</comment>
<dbReference type="GO" id="GO:0006799">
    <property type="term" value="P:polyphosphate biosynthetic process"/>
    <property type="evidence" value="ECO:0007669"/>
    <property type="project" value="UniProtKB-UniRule"/>
</dbReference>
<dbReference type="NCBIfam" id="TIGR03705">
    <property type="entry name" value="poly_P_kin"/>
    <property type="match status" value="1"/>
</dbReference>
<evidence type="ECO:0000256" key="5">
    <source>
        <dbReference type="ARBA" id="ARBA00022777"/>
    </source>
</evidence>
<dbReference type="InterPro" id="IPR025200">
    <property type="entry name" value="PPK_C_dom2"/>
</dbReference>
<dbReference type="InterPro" id="IPR041108">
    <property type="entry name" value="PP_kinase_C_1"/>
</dbReference>
<dbReference type="EC" id="2.7.4.1" evidence="8 9"/>
<evidence type="ECO:0000256" key="3">
    <source>
        <dbReference type="ARBA" id="ARBA00022723"/>
    </source>
</evidence>
<feature type="binding site" evidence="8">
    <location>
        <position position="411"/>
    </location>
    <ligand>
        <name>Mg(2+)</name>
        <dbReference type="ChEBI" id="CHEBI:18420"/>
    </ligand>
</feature>
<feature type="binding site" evidence="8">
    <location>
        <position position="598"/>
    </location>
    <ligand>
        <name>ATP</name>
        <dbReference type="ChEBI" id="CHEBI:30616"/>
    </ligand>
</feature>
<keyword evidence="15" id="KW-1185">Reference proteome</keyword>
<comment type="function">
    <text evidence="8 9">Catalyzes the reversible transfer of the terminal phosphate of ATP to form a long-chain polyphosphate (polyP).</text>
</comment>
<dbReference type="SUPFAM" id="SSF56024">
    <property type="entry name" value="Phospholipase D/nuclease"/>
    <property type="match status" value="2"/>
</dbReference>
<feature type="binding site" evidence="8">
    <location>
        <position position="381"/>
    </location>
    <ligand>
        <name>Mg(2+)</name>
        <dbReference type="ChEBI" id="CHEBI:18420"/>
    </ligand>
</feature>
<dbReference type="HAMAP" id="MF_00347">
    <property type="entry name" value="Polyphosphate_kinase"/>
    <property type="match status" value="1"/>
</dbReference>
<evidence type="ECO:0000259" key="12">
    <source>
        <dbReference type="Pfam" id="PF13090"/>
    </source>
</evidence>
<feature type="domain" description="Polyphosphate kinase C-terminal" evidence="12">
    <location>
        <begin position="509"/>
        <end position="680"/>
    </location>
</feature>
<dbReference type="EMBL" id="BSPO01000002">
    <property type="protein sequence ID" value="GLS82949.1"/>
    <property type="molecule type" value="Genomic_DNA"/>
</dbReference>
<name>A0AA37TKP9_9GAMM</name>
<dbReference type="Gene3D" id="3.30.1840.10">
    <property type="entry name" value="Polyphosphate kinase middle domain"/>
    <property type="match status" value="1"/>
</dbReference>